<keyword evidence="3" id="KW-1185">Reference proteome</keyword>
<dbReference type="SUPFAM" id="SSF88713">
    <property type="entry name" value="Glycoside hydrolase/deacetylase"/>
    <property type="match status" value="1"/>
</dbReference>
<evidence type="ECO:0000313" key="3">
    <source>
        <dbReference type="Proteomes" id="UP000462152"/>
    </source>
</evidence>
<comment type="subunit">
    <text evidence="1">Forms a complex composed of PxpA, PxpB and PxpC.</text>
</comment>
<dbReference type="GO" id="GO:0005975">
    <property type="term" value="P:carbohydrate metabolic process"/>
    <property type="evidence" value="ECO:0007669"/>
    <property type="project" value="InterPro"/>
</dbReference>
<protein>
    <recommendedName>
        <fullName evidence="1">5-oxoprolinase subunit A</fullName>
        <shortName evidence="1">5-OPase subunit A</shortName>
        <ecNumber evidence="1">3.5.2.9</ecNumber>
    </recommendedName>
    <alternativeName>
        <fullName evidence="1">5-oxoprolinase (ATP-hydrolyzing) subunit A</fullName>
    </alternativeName>
</protein>
<dbReference type="HAMAP" id="MF_00691">
    <property type="entry name" value="PxpA"/>
    <property type="match status" value="1"/>
</dbReference>
<dbReference type="NCBIfam" id="NF003816">
    <property type="entry name" value="PRK05406.1-5"/>
    <property type="match status" value="1"/>
</dbReference>
<reference evidence="2 3" key="1">
    <citation type="submission" date="2019-12" db="EMBL/GenBank/DDBJ databases">
        <authorList>
            <person name="Li J."/>
            <person name="Shi Y."/>
            <person name="Xu G."/>
            <person name="Xiao D."/>
            <person name="Ran X."/>
        </authorList>
    </citation>
    <scope>NUCLEOTIDE SEQUENCE [LARGE SCALE GENOMIC DNA]</scope>
    <source>
        <strain evidence="2 3">JCM 15915</strain>
    </source>
</reference>
<dbReference type="AlphaFoldDB" id="A0A7K1LKW6"/>
<dbReference type="GO" id="GO:0005524">
    <property type="term" value="F:ATP binding"/>
    <property type="evidence" value="ECO:0007669"/>
    <property type="project" value="UniProtKB-UniRule"/>
</dbReference>
<dbReference type="Gene3D" id="3.20.20.370">
    <property type="entry name" value="Glycoside hydrolase/deacetylase"/>
    <property type="match status" value="1"/>
</dbReference>
<gene>
    <name evidence="1 2" type="primary">pxpA</name>
    <name evidence="2" type="ORF">GMA10_11585</name>
</gene>
<comment type="function">
    <text evidence="1">Catalyzes the cleavage of 5-oxoproline to form L-glutamate coupled to the hydrolysis of ATP to ADP and inorganic phosphate.</text>
</comment>
<proteinExistence type="inferred from homology"/>
<dbReference type="Pfam" id="PF03746">
    <property type="entry name" value="LamB_YcsF"/>
    <property type="match status" value="1"/>
</dbReference>
<name>A0A7K1LKW6_9MICC</name>
<dbReference type="OrthoDB" id="9773478at2"/>
<dbReference type="EMBL" id="WOGT01000009">
    <property type="protein sequence ID" value="MUN55841.1"/>
    <property type="molecule type" value="Genomic_DNA"/>
</dbReference>
<keyword evidence="1" id="KW-0547">Nucleotide-binding</keyword>
<evidence type="ECO:0000313" key="2">
    <source>
        <dbReference type="EMBL" id="MUN55841.1"/>
    </source>
</evidence>
<accession>A0A7K1LKW6</accession>
<dbReference type="InterPro" id="IPR011330">
    <property type="entry name" value="Glyco_hydro/deAcase_b/a-brl"/>
</dbReference>
<dbReference type="EC" id="3.5.2.9" evidence="1"/>
<dbReference type="PANTHER" id="PTHR30292:SF0">
    <property type="entry name" value="5-OXOPROLINASE SUBUNIT A"/>
    <property type="match status" value="1"/>
</dbReference>
<dbReference type="CDD" id="cd10787">
    <property type="entry name" value="LamB_YcsF_like"/>
    <property type="match status" value="1"/>
</dbReference>
<comment type="similarity">
    <text evidence="1">Belongs to the LamB/PxpA family.</text>
</comment>
<comment type="catalytic activity">
    <reaction evidence="1">
        <text>5-oxo-L-proline + ATP + 2 H2O = L-glutamate + ADP + phosphate + H(+)</text>
        <dbReference type="Rhea" id="RHEA:10348"/>
        <dbReference type="ChEBI" id="CHEBI:15377"/>
        <dbReference type="ChEBI" id="CHEBI:15378"/>
        <dbReference type="ChEBI" id="CHEBI:29985"/>
        <dbReference type="ChEBI" id="CHEBI:30616"/>
        <dbReference type="ChEBI" id="CHEBI:43474"/>
        <dbReference type="ChEBI" id="CHEBI:58402"/>
        <dbReference type="ChEBI" id="CHEBI:456216"/>
        <dbReference type="EC" id="3.5.2.9"/>
    </reaction>
</comment>
<organism evidence="2 3">
    <name type="scientific">Rothia koreensis</name>
    <dbReference type="NCBI Taxonomy" id="592378"/>
    <lineage>
        <taxon>Bacteria</taxon>
        <taxon>Bacillati</taxon>
        <taxon>Actinomycetota</taxon>
        <taxon>Actinomycetes</taxon>
        <taxon>Micrococcales</taxon>
        <taxon>Micrococcaceae</taxon>
        <taxon>Rothia</taxon>
    </lineage>
</organism>
<evidence type="ECO:0000256" key="1">
    <source>
        <dbReference type="HAMAP-Rule" id="MF_00691"/>
    </source>
</evidence>
<keyword evidence="1" id="KW-0067">ATP-binding</keyword>
<dbReference type="GO" id="GO:0017168">
    <property type="term" value="F:5-oxoprolinase (ATP-hydrolyzing) activity"/>
    <property type="evidence" value="ECO:0007669"/>
    <property type="project" value="UniProtKB-UniRule"/>
</dbReference>
<dbReference type="Proteomes" id="UP000462152">
    <property type="component" value="Unassembled WGS sequence"/>
</dbReference>
<comment type="caution">
    <text evidence="2">The sequence shown here is derived from an EMBL/GenBank/DDBJ whole genome shotgun (WGS) entry which is preliminary data.</text>
</comment>
<dbReference type="NCBIfam" id="NF003814">
    <property type="entry name" value="PRK05406.1-3"/>
    <property type="match status" value="1"/>
</dbReference>
<dbReference type="PANTHER" id="PTHR30292">
    <property type="entry name" value="UNCHARACTERIZED PROTEIN YBGL-RELATED"/>
    <property type="match status" value="1"/>
</dbReference>
<keyword evidence="1 2" id="KW-0378">Hydrolase</keyword>
<dbReference type="RefSeq" id="WP_129316327.1">
    <property type="nucleotide sequence ID" value="NZ_NOIQ01000024.1"/>
</dbReference>
<sequence>MNVDLNSDSGESFGSWTMGDDAAMAQIVSSLNVACGFHAGDPDVARVTCRAAADAGVAVGAHVAYPDLQGFGRRVMDMAHDELVNATIYQIGALQAIARASGTRVTYVKPHGALYNRIARDAAQAAAVAEGIASVSTDLPILVLPDSEIQKAAQDAGLRAVPEVFADRGYNPDGSLVSRREKGAVLHDAREIADRVVRMVEEGLVTAVDGSDVRVSAESVCVHGDTPGAVDIARTIRRGLDDAGIEVQSFV</sequence>
<dbReference type="InterPro" id="IPR005501">
    <property type="entry name" value="LamB/YcsF/PxpA-like"/>
</dbReference>